<protein>
    <submittedName>
        <fullName evidence="2">Uncharacterized protein</fullName>
    </submittedName>
</protein>
<evidence type="ECO:0000256" key="1">
    <source>
        <dbReference type="SAM" id="MobiDB-lite"/>
    </source>
</evidence>
<evidence type="ECO:0000313" key="2">
    <source>
        <dbReference type="EMBL" id="KAF0934024.1"/>
    </source>
</evidence>
<gene>
    <name evidence="2" type="ORF">E2562_022538</name>
</gene>
<comment type="caution">
    <text evidence="2">The sequence shown here is derived from an EMBL/GenBank/DDBJ whole genome shotgun (WGS) entry which is preliminary data.</text>
</comment>
<feature type="region of interest" description="Disordered" evidence="1">
    <location>
        <begin position="17"/>
        <end position="48"/>
    </location>
</feature>
<organism evidence="2 3">
    <name type="scientific">Oryza meyeriana var. granulata</name>
    <dbReference type="NCBI Taxonomy" id="110450"/>
    <lineage>
        <taxon>Eukaryota</taxon>
        <taxon>Viridiplantae</taxon>
        <taxon>Streptophyta</taxon>
        <taxon>Embryophyta</taxon>
        <taxon>Tracheophyta</taxon>
        <taxon>Spermatophyta</taxon>
        <taxon>Magnoliopsida</taxon>
        <taxon>Liliopsida</taxon>
        <taxon>Poales</taxon>
        <taxon>Poaceae</taxon>
        <taxon>BOP clade</taxon>
        <taxon>Oryzoideae</taxon>
        <taxon>Oryzeae</taxon>
        <taxon>Oryzinae</taxon>
        <taxon>Oryza</taxon>
        <taxon>Oryza meyeriana</taxon>
    </lineage>
</organism>
<dbReference type="AlphaFoldDB" id="A0A6G1FAX5"/>
<name>A0A6G1FAX5_9ORYZ</name>
<dbReference type="EMBL" id="SPHZ02000001">
    <property type="protein sequence ID" value="KAF0934024.1"/>
    <property type="molecule type" value="Genomic_DNA"/>
</dbReference>
<evidence type="ECO:0000313" key="3">
    <source>
        <dbReference type="Proteomes" id="UP000479710"/>
    </source>
</evidence>
<proteinExistence type="predicted"/>
<dbReference type="Proteomes" id="UP000479710">
    <property type="component" value="Unassembled WGS sequence"/>
</dbReference>
<keyword evidence="3" id="KW-1185">Reference proteome</keyword>
<accession>A0A6G1FAX5</accession>
<reference evidence="2 3" key="1">
    <citation type="submission" date="2019-11" db="EMBL/GenBank/DDBJ databases">
        <title>Whole genome sequence of Oryza granulata.</title>
        <authorList>
            <person name="Li W."/>
        </authorList>
    </citation>
    <scope>NUCLEOTIDE SEQUENCE [LARGE SCALE GENOMIC DNA]</scope>
    <source>
        <strain evidence="3">cv. Menghai</strain>
        <tissue evidence="2">Leaf</tissue>
    </source>
</reference>
<sequence length="116" mass="12761">MTTEDPMLLDPSATTLQAATPPAQDSCPQVLQGATTTTQEPLPEEPEAAPVENIVWEDLEPDVPGTKTILYTCLELIKAKHNARAWRHATLDGRFHEGERGWGEWLLQAARAFKAA</sequence>